<name>A0A5C5ZWI9_9BACT</name>
<accession>A0A5C5ZWI9</accession>
<sequence>MGSFPNLDNIIHEHHCVEAAVRDVSHLTSIVVTVDKFERIDKIPHSQTVAFDRPRFEEAFRQNRTTTRAVSIRLPTPDGRALQWPRSRPGREKDSRREKESRTRF</sequence>
<gene>
    <name evidence="2" type="ORF">Pla52n_64550</name>
</gene>
<evidence type="ECO:0000313" key="3">
    <source>
        <dbReference type="Proteomes" id="UP000320176"/>
    </source>
</evidence>
<evidence type="ECO:0000256" key="1">
    <source>
        <dbReference type="SAM" id="MobiDB-lite"/>
    </source>
</evidence>
<proteinExistence type="predicted"/>
<feature type="region of interest" description="Disordered" evidence="1">
    <location>
        <begin position="68"/>
        <end position="105"/>
    </location>
</feature>
<comment type="caution">
    <text evidence="2">The sequence shown here is derived from an EMBL/GenBank/DDBJ whole genome shotgun (WGS) entry which is preliminary data.</text>
</comment>
<keyword evidence="3" id="KW-1185">Reference proteome</keyword>
<reference evidence="2 3" key="1">
    <citation type="submission" date="2019-02" db="EMBL/GenBank/DDBJ databases">
        <title>Deep-cultivation of Planctomycetes and their phenomic and genomic characterization uncovers novel biology.</title>
        <authorList>
            <person name="Wiegand S."/>
            <person name="Jogler M."/>
            <person name="Boedeker C."/>
            <person name="Pinto D."/>
            <person name="Vollmers J."/>
            <person name="Rivas-Marin E."/>
            <person name="Kohn T."/>
            <person name="Peeters S.H."/>
            <person name="Heuer A."/>
            <person name="Rast P."/>
            <person name="Oberbeckmann S."/>
            <person name="Bunk B."/>
            <person name="Jeske O."/>
            <person name="Meyerdierks A."/>
            <person name="Storesund J.E."/>
            <person name="Kallscheuer N."/>
            <person name="Luecker S."/>
            <person name="Lage O.M."/>
            <person name="Pohl T."/>
            <person name="Merkel B.J."/>
            <person name="Hornburger P."/>
            <person name="Mueller R.-W."/>
            <person name="Bruemmer F."/>
            <person name="Labrenz M."/>
            <person name="Spormann A.M."/>
            <person name="Op Den Camp H."/>
            <person name="Overmann J."/>
            <person name="Amann R."/>
            <person name="Jetten M.S.M."/>
            <person name="Mascher T."/>
            <person name="Medema M.H."/>
            <person name="Devos D.P."/>
            <person name="Kaster A.-K."/>
            <person name="Ovreas L."/>
            <person name="Rohde M."/>
            <person name="Galperin M.Y."/>
            <person name="Jogler C."/>
        </authorList>
    </citation>
    <scope>NUCLEOTIDE SEQUENCE [LARGE SCALE GENOMIC DNA]</scope>
    <source>
        <strain evidence="2 3">Pla52n</strain>
    </source>
</reference>
<evidence type="ECO:0000313" key="2">
    <source>
        <dbReference type="EMBL" id="TWT91982.1"/>
    </source>
</evidence>
<dbReference type="EMBL" id="SJPN01000013">
    <property type="protein sequence ID" value="TWT91982.1"/>
    <property type="molecule type" value="Genomic_DNA"/>
</dbReference>
<dbReference type="AlphaFoldDB" id="A0A5C5ZWI9"/>
<dbReference type="Proteomes" id="UP000320176">
    <property type="component" value="Unassembled WGS sequence"/>
</dbReference>
<organism evidence="2 3">
    <name type="scientific">Stieleria varia</name>
    <dbReference type="NCBI Taxonomy" id="2528005"/>
    <lineage>
        <taxon>Bacteria</taxon>
        <taxon>Pseudomonadati</taxon>
        <taxon>Planctomycetota</taxon>
        <taxon>Planctomycetia</taxon>
        <taxon>Pirellulales</taxon>
        <taxon>Pirellulaceae</taxon>
        <taxon>Stieleria</taxon>
    </lineage>
</organism>
<protein>
    <submittedName>
        <fullName evidence="2">Uncharacterized protein</fullName>
    </submittedName>
</protein>
<feature type="compositionally biased region" description="Basic and acidic residues" evidence="1">
    <location>
        <begin position="89"/>
        <end position="105"/>
    </location>
</feature>